<dbReference type="PANTHER" id="PTHR30620">
    <property type="entry name" value="PERIPLASMIC BETA-GLUCOSIDASE-RELATED"/>
    <property type="match status" value="1"/>
</dbReference>
<dbReference type="InterPro" id="IPR036962">
    <property type="entry name" value="Glyco_hydro_3_N_sf"/>
</dbReference>
<dbReference type="InterPro" id="IPR017853">
    <property type="entry name" value="GH"/>
</dbReference>
<feature type="domain" description="Glycoside hydrolase family 3 N-terminal" evidence="2">
    <location>
        <begin position="63"/>
        <end position="386"/>
    </location>
</feature>
<organism evidence="5 6">
    <name type="scientific">Sphingomonas aurantiaca</name>
    <dbReference type="NCBI Taxonomy" id="185949"/>
    <lineage>
        <taxon>Bacteria</taxon>
        <taxon>Pseudomonadati</taxon>
        <taxon>Pseudomonadota</taxon>
        <taxon>Alphaproteobacteria</taxon>
        <taxon>Sphingomonadales</taxon>
        <taxon>Sphingomonadaceae</taxon>
        <taxon>Sphingomonas</taxon>
    </lineage>
</organism>
<keyword evidence="1 5" id="KW-0378">Hydrolase</keyword>
<protein>
    <submittedName>
        <fullName evidence="5">1,4-beta-D-glucan glucohydrolase</fullName>
    </submittedName>
</protein>
<proteinExistence type="predicted"/>
<dbReference type="AlphaFoldDB" id="A0A5E7ZDY4"/>
<feature type="domain" description="Glycoside hydrolase family 3 C-terminal" evidence="3">
    <location>
        <begin position="427"/>
        <end position="641"/>
    </location>
</feature>
<dbReference type="InterPro" id="IPR002772">
    <property type="entry name" value="Glyco_hydro_3_C"/>
</dbReference>
<evidence type="ECO:0000259" key="4">
    <source>
        <dbReference type="Pfam" id="PF18559"/>
    </source>
</evidence>
<dbReference type="GO" id="GO:0009251">
    <property type="term" value="P:glucan catabolic process"/>
    <property type="evidence" value="ECO:0007669"/>
    <property type="project" value="TreeGrafter"/>
</dbReference>
<dbReference type="Gene3D" id="3.40.50.1700">
    <property type="entry name" value="Glycoside hydrolase family 3 C-terminal domain"/>
    <property type="match status" value="1"/>
</dbReference>
<evidence type="ECO:0000259" key="2">
    <source>
        <dbReference type="Pfam" id="PF00933"/>
    </source>
</evidence>
<dbReference type="PANTHER" id="PTHR30620:SF77">
    <property type="entry name" value="LYSOSOMAL BETA GLUCOSIDASE-LIKE"/>
    <property type="match status" value="1"/>
</dbReference>
<name>A0A5E7ZDY4_9SPHN</name>
<dbReference type="InterPro" id="IPR051915">
    <property type="entry name" value="Cellulose_Degrad_GH3"/>
</dbReference>
<gene>
    <name evidence="5" type="ORF">SPHINGO391_440273</name>
</gene>
<dbReference type="Proteomes" id="UP000326857">
    <property type="component" value="Unassembled WGS sequence"/>
</dbReference>
<feature type="domain" description="ExoP galactose-binding-like" evidence="4">
    <location>
        <begin position="676"/>
        <end position="830"/>
    </location>
</feature>
<evidence type="ECO:0000313" key="6">
    <source>
        <dbReference type="Proteomes" id="UP000326857"/>
    </source>
</evidence>
<dbReference type="GO" id="GO:0008422">
    <property type="term" value="F:beta-glucosidase activity"/>
    <property type="evidence" value="ECO:0007669"/>
    <property type="project" value="TreeGrafter"/>
</dbReference>
<dbReference type="EMBL" id="CABVLI010000039">
    <property type="protein sequence ID" value="VVT14827.1"/>
    <property type="molecule type" value="Genomic_DNA"/>
</dbReference>
<dbReference type="InterPro" id="IPR041443">
    <property type="entry name" value="Exop_C"/>
</dbReference>
<dbReference type="RefSeq" id="WP_151990859.1">
    <property type="nucleotide sequence ID" value="NZ_LR701528.1"/>
</dbReference>
<dbReference type="InterPro" id="IPR036881">
    <property type="entry name" value="Glyco_hydro_3_C_sf"/>
</dbReference>
<sequence length="842" mass="88983">MSAGFSTLTIALLLQSAATPVAPPTAPVSAVAHPEIWPTANARPLRDPNVEARIEAILKRMSVTDKIGQLIQVDIASIEPSDLRTYKLGSILNGGNAGPGGNDLAPPIEWLKLADAFYDASMARSDGRPAIPVIWGTDAVHGNNNIPGATLFPHNIGLGAARDRDLMREIGHVTAIETAAAGIDWTFAPTLAVVRDDRWGRTYESYSEEPQIQADYAGAVIEGVQGKVGTKDFLAPDHVIATTKHFLGDGGTGGRDQGDARIPETTLRDIHLGGYPAAIEAGTQSVMASFSSWNGAKMHGNKSLLTGVLKDRLHFDGFVVGDWNGHGQVDGCSNESCAAAINAGLDMFMYSGSGWKTLYANTLKQAQSGEIPATRLDDAVRRILRVKIRAGTFDRGRPSSRALAGKMTLIGAADHRAIARRAARESMVLLKNEGGLLPLKPSANILVAGGGADNIPQQAGGWSLTWQGGGTTNADFPNAQSIWSGISTAVKDAGGSATLSADGRYAKKPDAAIVVFGEQPYAEFKGDRPNLEYSPDDKSDLDLLRKLKAAGVPVVAVFLSGRPLWVNAELNASDAFVAAFLPGSEGGGVADVLFRKKDGSVANDFRGKLSFSWPKRPDQYTLNRSDPGYDPLFAFGYGLSYAKPGAVPKLDEARPAGMAASFNGTVFGKGRVPEGWSLALVEQGQSKVRLLGENATTATKRLTASAVDRRRQEDARAFVWAGGPADTRIEASGPLDLTRESNGELSLVVDVRVDRPATAPVALGMVSTDGKTVTVPITRMLATAKVGDWQQVIVPLQCFAKRGIDMAQVTAPFVIATDGTLGVSISDVKIDSAPVPMTKCGD</sequence>
<accession>A0A5E7ZDY4</accession>
<dbReference type="Pfam" id="PF18559">
    <property type="entry name" value="Exop_C"/>
    <property type="match status" value="1"/>
</dbReference>
<reference evidence="5 6" key="1">
    <citation type="submission" date="2019-09" db="EMBL/GenBank/DDBJ databases">
        <authorList>
            <person name="Dittami M. S."/>
        </authorList>
    </citation>
    <scope>NUCLEOTIDE SEQUENCE [LARGE SCALE GENOMIC DNA]</scope>
    <source>
        <strain evidence="5">SPHINGO391</strain>
    </source>
</reference>
<dbReference type="Gene3D" id="2.60.120.430">
    <property type="entry name" value="Galactose-binding lectin"/>
    <property type="match status" value="1"/>
</dbReference>
<dbReference type="InterPro" id="IPR001764">
    <property type="entry name" value="Glyco_hydro_3_N"/>
</dbReference>
<dbReference type="PRINTS" id="PR00133">
    <property type="entry name" value="GLHYDRLASE3"/>
</dbReference>
<dbReference type="SUPFAM" id="SSF52279">
    <property type="entry name" value="Beta-D-glucan exohydrolase, C-terminal domain"/>
    <property type="match status" value="1"/>
</dbReference>
<evidence type="ECO:0000259" key="3">
    <source>
        <dbReference type="Pfam" id="PF01915"/>
    </source>
</evidence>
<evidence type="ECO:0000256" key="1">
    <source>
        <dbReference type="ARBA" id="ARBA00022801"/>
    </source>
</evidence>
<evidence type="ECO:0000313" key="5">
    <source>
        <dbReference type="EMBL" id="VVT14827.1"/>
    </source>
</evidence>
<dbReference type="SUPFAM" id="SSF51445">
    <property type="entry name" value="(Trans)glycosidases"/>
    <property type="match status" value="1"/>
</dbReference>
<dbReference type="Gene3D" id="3.20.20.300">
    <property type="entry name" value="Glycoside hydrolase, family 3, N-terminal domain"/>
    <property type="match status" value="1"/>
</dbReference>
<dbReference type="Pfam" id="PF01915">
    <property type="entry name" value="Glyco_hydro_3_C"/>
    <property type="match status" value="1"/>
</dbReference>
<dbReference type="Pfam" id="PF00933">
    <property type="entry name" value="Glyco_hydro_3"/>
    <property type="match status" value="1"/>
</dbReference>